<evidence type="ECO:0000256" key="2">
    <source>
        <dbReference type="ARBA" id="ARBA00004496"/>
    </source>
</evidence>
<proteinExistence type="inferred from homology"/>
<keyword evidence="8" id="KW-0256">Endoplasmic reticulum</keyword>
<evidence type="ECO:0000256" key="9">
    <source>
        <dbReference type="ARBA" id="ARBA00022942"/>
    </source>
</evidence>
<evidence type="ECO:0000313" key="15">
    <source>
        <dbReference type="Ensembl" id="ENSPNAP00000027434.1"/>
    </source>
</evidence>
<dbReference type="InterPro" id="IPR013886">
    <property type="entry name" value="PI31_Prot_C"/>
</dbReference>
<feature type="domain" description="PI31 proteasome regulator C-terminal" evidence="13">
    <location>
        <begin position="178"/>
        <end position="249"/>
    </location>
</feature>
<evidence type="ECO:0000256" key="4">
    <source>
        <dbReference type="ARBA" id="ARBA00015575"/>
    </source>
</evidence>
<dbReference type="GO" id="GO:0070628">
    <property type="term" value="F:proteasome binding"/>
    <property type="evidence" value="ECO:0007669"/>
    <property type="project" value="InterPro"/>
</dbReference>
<evidence type="ECO:0000256" key="3">
    <source>
        <dbReference type="ARBA" id="ARBA00006405"/>
    </source>
</evidence>
<evidence type="ECO:0000256" key="7">
    <source>
        <dbReference type="ARBA" id="ARBA00022553"/>
    </source>
</evidence>
<reference evidence="15" key="2">
    <citation type="submission" date="2025-08" db="UniProtKB">
        <authorList>
            <consortium name="Ensembl"/>
        </authorList>
    </citation>
    <scope>IDENTIFICATION</scope>
</reference>
<evidence type="ECO:0000256" key="10">
    <source>
        <dbReference type="ARBA" id="ARBA00022990"/>
    </source>
</evidence>
<dbReference type="GO" id="GO:0000502">
    <property type="term" value="C:proteasome complex"/>
    <property type="evidence" value="ECO:0007669"/>
    <property type="project" value="UniProtKB-KW"/>
</dbReference>
<evidence type="ECO:0000313" key="16">
    <source>
        <dbReference type="Proteomes" id="UP001501920"/>
    </source>
</evidence>
<name>A0A3B4DWR9_PYGNA</name>
<evidence type="ECO:0000259" key="13">
    <source>
        <dbReference type="Pfam" id="PF08577"/>
    </source>
</evidence>
<keyword evidence="5" id="KW-0488">Methylation</keyword>
<dbReference type="Pfam" id="PF11566">
    <property type="entry name" value="PI31_Prot_N"/>
    <property type="match status" value="1"/>
</dbReference>
<dbReference type="CTD" id="9491"/>
<organism evidence="15 16">
    <name type="scientific">Pygocentrus nattereri</name>
    <name type="common">Red-bellied piranha</name>
    <dbReference type="NCBI Taxonomy" id="42514"/>
    <lineage>
        <taxon>Eukaryota</taxon>
        <taxon>Metazoa</taxon>
        <taxon>Chordata</taxon>
        <taxon>Craniata</taxon>
        <taxon>Vertebrata</taxon>
        <taxon>Euteleostomi</taxon>
        <taxon>Actinopterygii</taxon>
        <taxon>Neopterygii</taxon>
        <taxon>Teleostei</taxon>
        <taxon>Ostariophysi</taxon>
        <taxon>Characiformes</taxon>
        <taxon>Characoidei</taxon>
        <taxon>Pygocentrus</taxon>
    </lineage>
</organism>
<evidence type="ECO:0000259" key="14">
    <source>
        <dbReference type="Pfam" id="PF11566"/>
    </source>
</evidence>
<dbReference type="PANTHER" id="PTHR13266">
    <property type="entry name" value="PROTEASOME INHIBITOR"/>
    <property type="match status" value="1"/>
</dbReference>
<dbReference type="RefSeq" id="XP_017573755.1">
    <property type="nucleotide sequence ID" value="XM_017718266.2"/>
</dbReference>
<keyword evidence="9" id="KW-0647">Proteasome</keyword>
<feature type="region of interest" description="Disordered" evidence="12">
    <location>
        <begin position="137"/>
        <end position="184"/>
    </location>
</feature>
<comment type="similarity">
    <text evidence="3">Belongs to the proteasome inhibitor PI31 family.</text>
</comment>
<dbReference type="Pfam" id="PF08577">
    <property type="entry name" value="PI31_Prot_C"/>
    <property type="match status" value="1"/>
</dbReference>
<sequence>MAGLELLYNCVSSSVTSPQDVLVCFVHWEVVKSGYKCLGAGDEPRDGEKKSELLPAAWNASKELYTLRYRSNDDKSNLLLKAITVDSTVIFNLMDSATDKVTDLTITVSDYVDEANLHTFESVFKNTEDLTKKLKSSLLPAAKGESSERKERRERAPAADTRPSPDHDPLRIPHRVPPTAHPPNWTDPMAPFAAGGADLDPFGGRPGGMIVDPLRSGFPRSGFDPSGGIPGVLPPGAVPPGARFDPFGPVGRRRPGPDPDHLPPPGYDDMFM</sequence>
<feature type="compositionally biased region" description="Basic and acidic residues" evidence="12">
    <location>
        <begin position="145"/>
        <end position="171"/>
    </location>
</feature>
<comment type="function">
    <text evidence="11">Plays an important role in control of proteasome function. Inhibits the hydrolysis of protein and peptide substrates by the 20S proteasome. Also inhibits the activation of the proteasome by the proteasome regulatory proteins PA700 and PA28.</text>
</comment>
<dbReference type="Gene3D" id="3.40.1000.30">
    <property type="match status" value="1"/>
</dbReference>
<dbReference type="InterPro" id="IPR045128">
    <property type="entry name" value="PI31-like"/>
</dbReference>
<dbReference type="FunFam" id="3.40.1000.30:FF:000002">
    <property type="entry name" value="Proteasome inhibitor PI31 subunit"/>
    <property type="match status" value="1"/>
</dbReference>
<evidence type="ECO:0000256" key="8">
    <source>
        <dbReference type="ARBA" id="ARBA00022824"/>
    </source>
</evidence>
<dbReference type="OrthoDB" id="68090at2759"/>
<gene>
    <name evidence="15" type="primary">PSMF1</name>
</gene>
<dbReference type="InterPro" id="IPR021625">
    <property type="entry name" value="PI31_Prot_N"/>
</dbReference>
<dbReference type="AlphaFoldDB" id="A0A3B4DWR9"/>
<reference evidence="15 16" key="1">
    <citation type="submission" date="2020-10" db="EMBL/GenBank/DDBJ databases">
        <title>Pygocentrus nattereri (red-bellied piranha) genome, fPygNat1, primary haplotype.</title>
        <authorList>
            <person name="Myers G."/>
            <person name="Meyer A."/>
            <person name="Karagic N."/>
            <person name="Pippel M."/>
            <person name="Winkler S."/>
            <person name="Tracey A."/>
            <person name="Wood J."/>
            <person name="Formenti G."/>
            <person name="Howe K."/>
            <person name="Fedrigo O."/>
            <person name="Jarvis E.D."/>
        </authorList>
    </citation>
    <scope>NUCLEOTIDE SEQUENCE [LARGE SCALE GENOMIC DNA]</scope>
</reference>
<keyword evidence="16" id="KW-1185">Reference proteome</keyword>
<dbReference type="GO" id="GO:0005783">
    <property type="term" value="C:endoplasmic reticulum"/>
    <property type="evidence" value="ECO:0007669"/>
    <property type="project" value="UniProtKB-SubCell"/>
</dbReference>
<feature type="domain" description="PI31 proteasome regulator N-terminal" evidence="14">
    <location>
        <begin position="12"/>
        <end position="139"/>
    </location>
</feature>
<evidence type="ECO:0000256" key="12">
    <source>
        <dbReference type="SAM" id="MobiDB-lite"/>
    </source>
</evidence>
<feature type="compositionally biased region" description="Low complexity" evidence="12">
    <location>
        <begin position="239"/>
        <end position="250"/>
    </location>
</feature>
<dbReference type="GeneTree" id="ENSGT00390000012257"/>
<dbReference type="Ensembl" id="ENSPNAT00000002568.2">
    <property type="protein sequence ID" value="ENSPNAP00000027434.1"/>
    <property type="gene ID" value="ENSPNAG00000012928.2"/>
</dbReference>
<evidence type="ECO:0000256" key="5">
    <source>
        <dbReference type="ARBA" id="ARBA00022481"/>
    </source>
</evidence>
<keyword evidence="6" id="KW-0963">Cytoplasm</keyword>
<keyword evidence="10" id="KW-0007">Acetylation</keyword>
<dbReference type="GeneID" id="108439715"/>
<accession>A0A3B4DWR9</accession>
<dbReference type="PANTHER" id="PTHR13266:SF1">
    <property type="entry name" value="PROTEASOME INHIBITOR PI31 SUBUNIT"/>
    <property type="match status" value="1"/>
</dbReference>
<evidence type="ECO:0000256" key="1">
    <source>
        <dbReference type="ARBA" id="ARBA00004240"/>
    </source>
</evidence>
<dbReference type="OMA" id="PFGFPDI"/>
<reference evidence="15" key="3">
    <citation type="submission" date="2025-09" db="UniProtKB">
        <authorList>
            <consortium name="Ensembl"/>
        </authorList>
    </citation>
    <scope>IDENTIFICATION</scope>
</reference>
<protein>
    <recommendedName>
        <fullName evidence="4">Proteasome inhibitor PI31 subunit</fullName>
    </recommendedName>
</protein>
<dbReference type="Proteomes" id="UP001501920">
    <property type="component" value="Chromosome 26"/>
</dbReference>
<keyword evidence="7" id="KW-0597">Phosphoprotein</keyword>
<evidence type="ECO:0000256" key="11">
    <source>
        <dbReference type="ARBA" id="ARBA00024805"/>
    </source>
</evidence>
<dbReference type="GO" id="GO:0004866">
    <property type="term" value="F:endopeptidase inhibitor activity"/>
    <property type="evidence" value="ECO:0007669"/>
    <property type="project" value="InterPro"/>
</dbReference>
<evidence type="ECO:0000256" key="6">
    <source>
        <dbReference type="ARBA" id="ARBA00022490"/>
    </source>
</evidence>
<dbReference type="STRING" id="42514.ENSPNAP00000027434"/>
<comment type="subcellular location">
    <subcellularLocation>
        <location evidence="2">Cytoplasm</location>
    </subcellularLocation>
    <subcellularLocation>
        <location evidence="1">Endoplasmic reticulum</location>
    </subcellularLocation>
</comment>
<feature type="region of interest" description="Disordered" evidence="12">
    <location>
        <begin position="217"/>
        <end position="272"/>
    </location>
</feature>
<dbReference type="GO" id="GO:0043161">
    <property type="term" value="P:proteasome-mediated ubiquitin-dependent protein catabolic process"/>
    <property type="evidence" value="ECO:0007669"/>
    <property type="project" value="InterPro"/>
</dbReference>